<gene>
    <name evidence="2" type="ordered locus">MTR_2g103773</name>
</gene>
<feature type="compositionally biased region" description="Basic and acidic residues" evidence="1">
    <location>
        <begin position="64"/>
        <end position="81"/>
    </location>
</feature>
<reference evidence="2 4" key="1">
    <citation type="journal article" date="2011" name="Nature">
        <title>The Medicago genome provides insight into the evolution of rhizobial symbioses.</title>
        <authorList>
            <person name="Young N.D."/>
            <person name="Debelle F."/>
            <person name="Oldroyd G.E."/>
            <person name="Geurts R."/>
            <person name="Cannon S.B."/>
            <person name="Udvardi M.K."/>
            <person name="Benedito V.A."/>
            <person name="Mayer K.F."/>
            <person name="Gouzy J."/>
            <person name="Schoof H."/>
            <person name="Van de Peer Y."/>
            <person name="Proost S."/>
            <person name="Cook D.R."/>
            <person name="Meyers B.C."/>
            <person name="Spannagl M."/>
            <person name="Cheung F."/>
            <person name="De Mita S."/>
            <person name="Krishnakumar V."/>
            <person name="Gundlach H."/>
            <person name="Zhou S."/>
            <person name="Mudge J."/>
            <person name="Bharti A.K."/>
            <person name="Murray J.D."/>
            <person name="Naoumkina M.A."/>
            <person name="Rosen B."/>
            <person name="Silverstein K.A."/>
            <person name="Tang H."/>
            <person name="Rombauts S."/>
            <person name="Zhao P.X."/>
            <person name="Zhou P."/>
            <person name="Barbe V."/>
            <person name="Bardou P."/>
            <person name="Bechner M."/>
            <person name="Bellec A."/>
            <person name="Berger A."/>
            <person name="Berges H."/>
            <person name="Bidwell S."/>
            <person name="Bisseling T."/>
            <person name="Choisne N."/>
            <person name="Couloux A."/>
            <person name="Denny R."/>
            <person name="Deshpande S."/>
            <person name="Dai X."/>
            <person name="Doyle J.J."/>
            <person name="Dudez A.M."/>
            <person name="Farmer A.D."/>
            <person name="Fouteau S."/>
            <person name="Franken C."/>
            <person name="Gibelin C."/>
            <person name="Gish J."/>
            <person name="Goldstein S."/>
            <person name="Gonzalez A.J."/>
            <person name="Green P.J."/>
            <person name="Hallab A."/>
            <person name="Hartog M."/>
            <person name="Hua A."/>
            <person name="Humphray S.J."/>
            <person name="Jeong D.H."/>
            <person name="Jing Y."/>
            <person name="Jocker A."/>
            <person name="Kenton S.M."/>
            <person name="Kim D.J."/>
            <person name="Klee K."/>
            <person name="Lai H."/>
            <person name="Lang C."/>
            <person name="Lin S."/>
            <person name="Macmil S.L."/>
            <person name="Magdelenat G."/>
            <person name="Matthews L."/>
            <person name="McCorrison J."/>
            <person name="Monaghan E.L."/>
            <person name="Mun J.H."/>
            <person name="Najar F.Z."/>
            <person name="Nicholson C."/>
            <person name="Noirot C."/>
            <person name="O'Bleness M."/>
            <person name="Paule C.R."/>
            <person name="Poulain J."/>
            <person name="Prion F."/>
            <person name="Qin B."/>
            <person name="Qu C."/>
            <person name="Retzel E.F."/>
            <person name="Riddle C."/>
            <person name="Sallet E."/>
            <person name="Samain S."/>
            <person name="Samson N."/>
            <person name="Sanders I."/>
            <person name="Saurat O."/>
            <person name="Scarpelli C."/>
            <person name="Schiex T."/>
            <person name="Segurens B."/>
            <person name="Severin A.J."/>
            <person name="Sherrier D.J."/>
            <person name="Shi R."/>
            <person name="Sims S."/>
            <person name="Singer S.R."/>
            <person name="Sinharoy S."/>
            <person name="Sterck L."/>
            <person name="Viollet A."/>
            <person name="Wang B.B."/>
            <person name="Wang K."/>
            <person name="Wang M."/>
            <person name="Wang X."/>
            <person name="Warfsmann J."/>
            <person name="Weissenbach J."/>
            <person name="White D.D."/>
            <person name="White J.D."/>
            <person name="Wiley G.B."/>
            <person name="Wincker P."/>
            <person name="Xing Y."/>
            <person name="Yang L."/>
            <person name="Yao Z."/>
            <person name="Ying F."/>
            <person name="Zhai J."/>
            <person name="Zhou L."/>
            <person name="Zuber A."/>
            <person name="Denarie J."/>
            <person name="Dixon R.A."/>
            <person name="May G.D."/>
            <person name="Schwartz D.C."/>
            <person name="Rogers J."/>
            <person name="Quetier F."/>
            <person name="Town C.D."/>
            <person name="Roe B.A."/>
        </authorList>
    </citation>
    <scope>NUCLEOTIDE SEQUENCE [LARGE SCALE GENOMIC DNA]</scope>
    <source>
        <strain evidence="2">A17</strain>
        <strain evidence="3 4">cv. Jemalong A17</strain>
    </source>
</reference>
<accession>A0A072VDT1</accession>
<evidence type="ECO:0000313" key="3">
    <source>
        <dbReference type="EnsemblPlants" id="KEH39603"/>
    </source>
</evidence>
<evidence type="ECO:0000313" key="4">
    <source>
        <dbReference type="Proteomes" id="UP000002051"/>
    </source>
</evidence>
<evidence type="ECO:0000313" key="2">
    <source>
        <dbReference type="EMBL" id="KEH39603.1"/>
    </source>
</evidence>
<keyword evidence="4" id="KW-1185">Reference proteome</keyword>
<feature type="region of interest" description="Disordered" evidence="1">
    <location>
        <begin position="58"/>
        <end position="90"/>
    </location>
</feature>
<organism evidence="2 4">
    <name type="scientific">Medicago truncatula</name>
    <name type="common">Barrel medic</name>
    <name type="synonym">Medicago tribuloides</name>
    <dbReference type="NCBI Taxonomy" id="3880"/>
    <lineage>
        <taxon>Eukaryota</taxon>
        <taxon>Viridiplantae</taxon>
        <taxon>Streptophyta</taxon>
        <taxon>Embryophyta</taxon>
        <taxon>Tracheophyta</taxon>
        <taxon>Spermatophyta</taxon>
        <taxon>Magnoliopsida</taxon>
        <taxon>eudicotyledons</taxon>
        <taxon>Gunneridae</taxon>
        <taxon>Pentapetalae</taxon>
        <taxon>rosids</taxon>
        <taxon>fabids</taxon>
        <taxon>Fabales</taxon>
        <taxon>Fabaceae</taxon>
        <taxon>Papilionoideae</taxon>
        <taxon>50 kb inversion clade</taxon>
        <taxon>NPAAA clade</taxon>
        <taxon>Hologalegina</taxon>
        <taxon>IRL clade</taxon>
        <taxon>Trifolieae</taxon>
        <taxon>Medicago</taxon>
    </lineage>
</organism>
<proteinExistence type="predicted"/>
<evidence type="ECO:0000256" key="1">
    <source>
        <dbReference type="SAM" id="MobiDB-lite"/>
    </source>
</evidence>
<dbReference type="Proteomes" id="UP000002051">
    <property type="component" value="Chromosome 2"/>
</dbReference>
<sequence>MTREFKLMEEVKTSKFPYHGYILETDSTPSSNKSDDPILGPNQIIHTVLLEACRRCGNKRRNHSTSEHHTEEFVHRNHLDGQVKNNAISH</sequence>
<reference evidence="3" key="3">
    <citation type="submission" date="2015-04" db="UniProtKB">
        <authorList>
            <consortium name="EnsemblPlants"/>
        </authorList>
    </citation>
    <scope>IDENTIFICATION</scope>
    <source>
        <strain evidence="3">cv. Jemalong A17</strain>
    </source>
</reference>
<reference evidence="2 4" key="2">
    <citation type="journal article" date="2014" name="BMC Genomics">
        <title>An improved genome release (version Mt4.0) for the model legume Medicago truncatula.</title>
        <authorList>
            <person name="Tang H."/>
            <person name="Krishnakumar V."/>
            <person name="Bidwell S."/>
            <person name="Rosen B."/>
            <person name="Chan A."/>
            <person name="Zhou S."/>
            <person name="Gentzbittel L."/>
            <person name="Childs K.L."/>
            <person name="Yandell M."/>
            <person name="Gundlach H."/>
            <person name="Mayer K.F."/>
            <person name="Schwartz D.C."/>
            <person name="Town C.D."/>
        </authorList>
    </citation>
    <scope>GENOME REANNOTATION</scope>
    <source>
        <strain evidence="2">A17</strain>
        <strain evidence="3 4">cv. Jemalong A17</strain>
    </source>
</reference>
<dbReference type="HOGENOM" id="CLU_2444162_0_0_1"/>
<dbReference type="AlphaFoldDB" id="A0A072VDT1"/>
<protein>
    <submittedName>
        <fullName evidence="2 3">Uncharacterized protein</fullName>
    </submittedName>
</protein>
<name>A0A072VDT1_MEDTR</name>
<dbReference type="EMBL" id="CM001218">
    <property type="protein sequence ID" value="KEH39603.1"/>
    <property type="molecule type" value="Genomic_DNA"/>
</dbReference>
<dbReference type="EnsemblPlants" id="KEH39603">
    <property type="protein sequence ID" value="KEH39603"/>
    <property type="gene ID" value="MTR_2g103773"/>
</dbReference>